<keyword evidence="1" id="KW-0472">Membrane</keyword>
<proteinExistence type="predicted"/>
<feature type="non-terminal residue" evidence="2">
    <location>
        <position position="149"/>
    </location>
</feature>
<feature type="non-terminal residue" evidence="2">
    <location>
        <position position="1"/>
    </location>
</feature>
<evidence type="ECO:0000313" key="2">
    <source>
        <dbReference type="EMBL" id="KAF2450052.1"/>
    </source>
</evidence>
<dbReference type="GO" id="GO:0000724">
    <property type="term" value="P:double-strand break repair via homologous recombination"/>
    <property type="evidence" value="ECO:0007669"/>
    <property type="project" value="InterPro"/>
</dbReference>
<dbReference type="AlphaFoldDB" id="A0A9P4UI88"/>
<dbReference type="InterPro" id="IPR027417">
    <property type="entry name" value="P-loop_NTPase"/>
</dbReference>
<evidence type="ECO:0000256" key="1">
    <source>
        <dbReference type="SAM" id="Phobius"/>
    </source>
</evidence>
<reference evidence="2" key="1">
    <citation type="journal article" date="2020" name="Stud. Mycol.">
        <title>101 Dothideomycetes genomes: a test case for predicting lifestyles and emergence of pathogens.</title>
        <authorList>
            <person name="Haridas S."/>
            <person name="Albert R."/>
            <person name="Binder M."/>
            <person name="Bloem J."/>
            <person name="Labutti K."/>
            <person name="Salamov A."/>
            <person name="Andreopoulos B."/>
            <person name="Baker S."/>
            <person name="Barry K."/>
            <person name="Bills G."/>
            <person name="Bluhm B."/>
            <person name="Cannon C."/>
            <person name="Castanera R."/>
            <person name="Culley D."/>
            <person name="Daum C."/>
            <person name="Ezra D."/>
            <person name="Gonzalez J."/>
            <person name="Henrissat B."/>
            <person name="Kuo A."/>
            <person name="Liang C."/>
            <person name="Lipzen A."/>
            <person name="Lutzoni F."/>
            <person name="Magnuson J."/>
            <person name="Mondo S."/>
            <person name="Nolan M."/>
            <person name="Ohm R."/>
            <person name="Pangilinan J."/>
            <person name="Park H.-J."/>
            <person name="Ramirez L."/>
            <person name="Alfaro M."/>
            <person name="Sun H."/>
            <person name="Tritt A."/>
            <person name="Yoshinaga Y."/>
            <person name="Zwiers L.-H."/>
            <person name="Turgeon B."/>
            <person name="Goodwin S."/>
            <person name="Spatafora J."/>
            <person name="Crous P."/>
            <person name="Grigoriev I."/>
        </authorList>
    </citation>
    <scope>NUCLEOTIDE SEQUENCE</scope>
    <source>
        <strain evidence="2">CBS 690.94</strain>
    </source>
</reference>
<feature type="transmembrane region" description="Helical" evidence="1">
    <location>
        <begin position="59"/>
        <end position="80"/>
    </location>
</feature>
<feature type="transmembrane region" description="Helical" evidence="1">
    <location>
        <begin position="24"/>
        <end position="53"/>
    </location>
</feature>
<keyword evidence="1" id="KW-0812">Transmembrane</keyword>
<dbReference type="EMBL" id="MU001494">
    <property type="protein sequence ID" value="KAF2450052.1"/>
    <property type="molecule type" value="Genomic_DNA"/>
</dbReference>
<dbReference type="InterPro" id="IPR030547">
    <property type="entry name" value="XRCC2"/>
</dbReference>
<keyword evidence="1" id="KW-1133">Transmembrane helix</keyword>
<gene>
    <name evidence="2" type="ORF">P171DRAFT_335375</name>
</gene>
<accession>A0A9P4UI88</accession>
<dbReference type="OrthoDB" id="420422at2759"/>
<dbReference type="GO" id="GO:0000400">
    <property type="term" value="F:four-way junction DNA binding"/>
    <property type="evidence" value="ECO:0007669"/>
    <property type="project" value="TreeGrafter"/>
</dbReference>
<keyword evidence="3" id="KW-1185">Reference proteome</keyword>
<protein>
    <submittedName>
        <fullName evidence="2">Uncharacterized protein</fullName>
    </submittedName>
</protein>
<dbReference type="Proteomes" id="UP000799764">
    <property type="component" value="Unassembled WGS sequence"/>
</dbReference>
<dbReference type="GO" id="GO:0005657">
    <property type="term" value="C:replication fork"/>
    <property type="evidence" value="ECO:0007669"/>
    <property type="project" value="InterPro"/>
</dbReference>
<dbReference type="PANTHER" id="PTHR46644">
    <property type="entry name" value="DNA REPAIR PROTEIN XRCC2"/>
    <property type="match status" value="1"/>
</dbReference>
<dbReference type="GO" id="GO:0033063">
    <property type="term" value="C:Rad51B-Rad51C-Rad51D-XRCC2 complex"/>
    <property type="evidence" value="ECO:0007669"/>
    <property type="project" value="InterPro"/>
</dbReference>
<dbReference type="Gene3D" id="3.40.50.300">
    <property type="entry name" value="P-loop containing nucleotide triphosphate hydrolases"/>
    <property type="match status" value="1"/>
</dbReference>
<organism evidence="2 3">
    <name type="scientific">Karstenula rhodostoma CBS 690.94</name>
    <dbReference type="NCBI Taxonomy" id="1392251"/>
    <lineage>
        <taxon>Eukaryota</taxon>
        <taxon>Fungi</taxon>
        <taxon>Dikarya</taxon>
        <taxon>Ascomycota</taxon>
        <taxon>Pezizomycotina</taxon>
        <taxon>Dothideomycetes</taxon>
        <taxon>Pleosporomycetidae</taxon>
        <taxon>Pleosporales</taxon>
        <taxon>Massarineae</taxon>
        <taxon>Didymosphaeriaceae</taxon>
        <taxon>Karstenula</taxon>
    </lineage>
</organism>
<sequence length="149" mass="16151">TTPVIELVSPPHAYNPSPAGKTALLHLLITHAILPSTLSTVLLSGLTSAIILFDPLHHFSISFLATTLLSHIISCFTAAGKDATTDTAKKEITLCVKQALNHVHIFRPASWHSLLATLRGMESYLFDATQHSSTHRPIHALILDDVDAF</sequence>
<dbReference type="PANTHER" id="PTHR46644:SF2">
    <property type="entry name" value="DNA REPAIR PROTEIN XRCC2"/>
    <property type="match status" value="1"/>
</dbReference>
<name>A0A9P4UI88_9PLEO</name>
<evidence type="ECO:0000313" key="3">
    <source>
        <dbReference type="Proteomes" id="UP000799764"/>
    </source>
</evidence>
<dbReference type="GO" id="GO:0005815">
    <property type="term" value="C:microtubule organizing center"/>
    <property type="evidence" value="ECO:0007669"/>
    <property type="project" value="TreeGrafter"/>
</dbReference>
<comment type="caution">
    <text evidence="2">The sequence shown here is derived from an EMBL/GenBank/DDBJ whole genome shotgun (WGS) entry which is preliminary data.</text>
</comment>
<dbReference type="GO" id="GO:0042148">
    <property type="term" value="P:DNA strand invasion"/>
    <property type="evidence" value="ECO:0007669"/>
    <property type="project" value="TreeGrafter"/>
</dbReference>